<dbReference type="InterPro" id="IPR027267">
    <property type="entry name" value="AH/BAR_dom_sf"/>
</dbReference>
<organism evidence="1">
    <name type="scientific">Aphanomyces invadans</name>
    <dbReference type="NCBI Taxonomy" id="157072"/>
    <lineage>
        <taxon>Eukaryota</taxon>
        <taxon>Sar</taxon>
        <taxon>Stramenopiles</taxon>
        <taxon>Oomycota</taxon>
        <taxon>Saprolegniomycetes</taxon>
        <taxon>Saprolegniales</taxon>
        <taxon>Verrucalvaceae</taxon>
        <taxon>Aphanomyces</taxon>
    </lineage>
</organism>
<sequence length="292" mass="32169">MQVAAPPTSQEKAIAPHVEGSATAALVCACRRVREPEQLETWKNLERYVDEYQHRPLSERLRDRQRLVVQRMAYSSTARKLFGKPKPPSDPLLEQFKMSHTNIVDELHAMLHHAKHVAAALTRIGHVWSTLVQADASAMVEQSHPRFIAAGSRIAALSMTCGSDVLAVVVQPLEDKLNKLKQLQVLLHVEEDMRLLVLAATRKLERAQATASQSVFQRQSELNKANAHASRVATDLKSILDWVDCMRISLVQVEMDALSRLVVKHTAAASAILSSAGEGSVGLLESAVSSLD</sequence>
<evidence type="ECO:0000313" key="1">
    <source>
        <dbReference type="EMBL" id="ETV92358.1"/>
    </source>
</evidence>
<protein>
    <submittedName>
        <fullName evidence="1">Uncharacterized protein</fullName>
    </submittedName>
</protein>
<dbReference type="AlphaFoldDB" id="A0A024TE87"/>
<dbReference type="RefSeq" id="XP_008878909.1">
    <property type="nucleotide sequence ID" value="XM_008880687.1"/>
</dbReference>
<proteinExistence type="predicted"/>
<gene>
    <name evidence="1" type="ORF">H310_13258</name>
</gene>
<dbReference type="Gene3D" id="1.20.1270.60">
    <property type="entry name" value="Arfaptin homology (AH) domain/BAR domain"/>
    <property type="match status" value="1"/>
</dbReference>
<dbReference type="VEuPathDB" id="FungiDB:H310_13258"/>
<dbReference type="GeneID" id="20090308"/>
<dbReference type="EMBL" id="KI914000">
    <property type="protein sequence ID" value="ETV92358.1"/>
    <property type="molecule type" value="Genomic_DNA"/>
</dbReference>
<dbReference type="OrthoDB" id="63154at2759"/>
<reference evidence="1" key="1">
    <citation type="submission" date="2013-12" db="EMBL/GenBank/DDBJ databases">
        <title>The Genome Sequence of Aphanomyces invadans NJM9701.</title>
        <authorList>
            <consortium name="The Broad Institute Genomics Platform"/>
            <person name="Russ C."/>
            <person name="Tyler B."/>
            <person name="van West P."/>
            <person name="Dieguez-Uribeondo J."/>
            <person name="Young S.K."/>
            <person name="Zeng Q."/>
            <person name="Gargeya S."/>
            <person name="Fitzgerald M."/>
            <person name="Abouelleil A."/>
            <person name="Alvarado L."/>
            <person name="Chapman S.B."/>
            <person name="Gainer-Dewar J."/>
            <person name="Goldberg J."/>
            <person name="Griggs A."/>
            <person name="Gujja S."/>
            <person name="Hansen M."/>
            <person name="Howarth C."/>
            <person name="Imamovic A."/>
            <person name="Ireland A."/>
            <person name="Larimer J."/>
            <person name="McCowan C."/>
            <person name="Murphy C."/>
            <person name="Pearson M."/>
            <person name="Poon T.W."/>
            <person name="Priest M."/>
            <person name="Roberts A."/>
            <person name="Saif S."/>
            <person name="Shea T."/>
            <person name="Sykes S."/>
            <person name="Wortman J."/>
            <person name="Nusbaum C."/>
            <person name="Birren B."/>
        </authorList>
    </citation>
    <scope>NUCLEOTIDE SEQUENCE [LARGE SCALE GENOMIC DNA]</scope>
    <source>
        <strain evidence="1">NJM9701</strain>
    </source>
</reference>
<accession>A0A024TE87</accession>
<name>A0A024TE87_9STRA</name>